<dbReference type="PANTHER" id="PTHR42085:SF8">
    <property type="entry name" value="F-BOX DOMAIN-CONTAINING PROTEIN"/>
    <property type="match status" value="1"/>
</dbReference>
<reference evidence="2" key="2">
    <citation type="submission" date="2015-01" db="EMBL/GenBank/DDBJ databases">
        <title>Evolutionary Origins and Diversification of the Mycorrhizal Mutualists.</title>
        <authorList>
            <consortium name="DOE Joint Genome Institute"/>
            <consortium name="Mycorrhizal Genomics Consortium"/>
            <person name="Kohler A."/>
            <person name="Kuo A."/>
            <person name="Nagy L.G."/>
            <person name="Floudas D."/>
            <person name="Copeland A."/>
            <person name="Barry K.W."/>
            <person name="Cichocki N."/>
            <person name="Veneault-Fourrey C."/>
            <person name="LaButti K."/>
            <person name="Lindquist E.A."/>
            <person name="Lipzen A."/>
            <person name="Lundell T."/>
            <person name="Morin E."/>
            <person name="Murat C."/>
            <person name="Riley R."/>
            <person name="Ohm R."/>
            <person name="Sun H."/>
            <person name="Tunlid A."/>
            <person name="Henrissat B."/>
            <person name="Grigoriev I.V."/>
            <person name="Hibbett D.S."/>
            <person name="Martin F."/>
        </authorList>
    </citation>
    <scope>NUCLEOTIDE SEQUENCE [LARGE SCALE GENOMIC DNA]</scope>
    <source>
        <strain evidence="2">Zn</strain>
    </source>
</reference>
<dbReference type="HOGENOM" id="CLU_733838_0_0_1"/>
<proteinExistence type="predicted"/>
<organism evidence="1 2">
    <name type="scientific">Oidiodendron maius (strain Zn)</name>
    <dbReference type="NCBI Taxonomy" id="913774"/>
    <lineage>
        <taxon>Eukaryota</taxon>
        <taxon>Fungi</taxon>
        <taxon>Dikarya</taxon>
        <taxon>Ascomycota</taxon>
        <taxon>Pezizomycotina</taxon>
        <taxon>Leotiomycetes</taxon>
        <taxon>Leotiomycetes incertae sedis</taxon>
        <taxon>Myxotrichaceae</taxon>
        <taxon>Oidiodendron</taxon>
    </lineage>
</organism>
<dbReference type="EMBL" id="KN832891">
    <property type="protein sequence ID" value="KIM94047.1"/>
    <property type="molecule type" value="Genomic_DNA"/>
</dbReference>
<evidence type="ECO:0000313" key="2">
    <source>
        <dbReference type="Proteomes" id="UP000054321"/>
    </source>
</evidence>
<dbReference type="OrthoDB" id="5272396at2759"/>
<accession>A0A0C3CWH1</accession>
<dbReference type="InParanoid" id="A0A0C3CWH1"/>
<dbReference type="Proteomes" id="UP000054321">
    <property type="component" value="Unassembled WGS sequence"/>
</dbReference>
<name>A0A0C3CWH1_OIDMZ</name>
<dbReference type="InterPro" id="IPR038883">
    <property type="entry name" value="AN11006-like"/>
</dbReference>
<evidence type="ECO:0008006" key="3">
    <source>
        <dbReference type="Google" id="ProtNLM"/>
    </source>
</evidence>
<gene>
    <name evidence="1" type="ORF">OIDMADRAFT_149516</name>
</gene>
<keyword evidence="2" id="KW-1185">Reference proteome</keyword>
<dbReference type="PANTHER" id="PTHR42085">
    <property type="entry name" value="F-BOX DOMAIN-CONTAINING PROTEIN"/>
    <property type="match status" value="1"/>
</dbReference>
<protein>
    <recommendedName>
        <fullName evidence="3">F-box domain-containing protein</fullName>
    </recommendedName>
</protein>
<dbReference type="AlphaFoldDB" id="A0A0C3CWH1"/>
<reference evidence="1 2" key="1">
    <citation type="submission" date="2014-04" db="EMBL/GenBank/DDBJ databases">
        <authorList>
            <consortium name="DOE Joint Genome Institute"/>
            <person name="Kuo A."/>
            <person name="Martino E."/>
            <person name="Perotto S."/>
            <person name="Kohler A."/>
            <person name="Nagy L.G."/>
            <person name="Floudas D."/>
            <person name="Copeland A."/>
            <person name="Barry K.W."/>
            <person name="Cichocki N."/>
            <person name="Veneault-Fourrey C."/>
            <person name="LaButti K."/>
            <person name="Lindquist E.A."/>
            <person name="Lipzen A."/>
            <person name="Lundell T."/>
            <person name="Morin E."/>
            <person name="Murat C."/>
            <person name="Sun H."/>
            <person name="Tunlid A."/>
            <person name="Henrissat B."/>
            <person name="Grigoriev I.V."/>
            <person name="Hibbett D.S."/>
            <person name="Martin F."/>
            <person name="Nordberg H.P."/>
            <person name="Cantor M.N."/>
            <person name="Hua S.X."/>
        </authorList>
    </citation>
    <scope>NUCLEOTIDE SEQUENCE [LARGE SCALE GENOMIC DNA]</scope>
    <source>
        <strain evidence="1 2">Zn</strain>
    </source>
</reference>
<evidence type="ECO:0000313" key="1">
    <source>
        <dbReference type="EMBL" id="KIM94047.1"/>
    </source>
</evidence>
<sequence>MVVVLVVVAMQGAEHASKTFEKSLIFPETLSATINMAAKRECRLRLRKSEPVSYYMHTCTTFLDLPRELRDRIYSTALISPNPITVCSMTVDSHENNTLMDPDWFKDDEGRIIHDDKYIIASKAAILEELAFGLLQASKTIASEAAVVLYRSNTFHFGGSQVWNPFYGWLDLIGEENCSYLQKISLELVKPEYLNSNALGIRTFGRRHDFRRQKVVYCSQPTEADALDFVDPAIEACFRILGMHGPRLQLTLLLAPPFLPGVNVWVANPQTYEPELWPWYSLDIPKSVERSRAEFSSGVDVLWFGKGRKDMFFKQAEEIREKGWEVLETKDVHHVSPLFDYWETYFVLQRSCSSTLGNPRSWSMEGTFEQYKLIKWR</sequence>